<keyword evidence="10" id="KW-0378">Hydrolase</keyword>
<gene>
    <name evidence="10" type="ORF">QBC36DRAFT_19556</name>
</gene>
<name>A0AAN6WEY2_9PEZI</name>
<evidence type="ECO:0000256" key="1">
    <source>
        <dbReference type="ARBA" id="ARBA00004875"/>
    </source>
</evidence>
<sequence>MSPEHASNSHTTPPRWIWFITGPTACGKSTIAAFLASSLNFKFLEGDSFHPAASVDKMSRNEPLTDADREGWLQALREHESAVPKDGDSRHLIMTCSALKRRYRDILRRGGQEAGDLRIRFVMLDAKPEPLKKRAEARKGHFAGKGLVDSQFEALERPGEDEKDVLIVNVEGELEDTKREVEKRVREVMGMEDGSFVQVL</sequence>
<evidence type="ECO:0000256" key="2">
    <source>
        <dbReference type="ARBA" id="ARBA00008420"/>
    </source>
</evidence>
<dbReference type="EMBL" id="MU866096">
    <property type="protein sequence ID" value="KAK4180630.1"/>
    <property type="molecule type" value="Genomic_DNA"/>
</dbReference>
<dbReference type="InterPro" id="IPR027417">
    <property type="entry name" value="P-loop_NTPase"/>
</dbReference>
<dbReference type="NCBIfam" id="TIGR01313">
    <property type="entry name" value="therm_gnt_kin"/>
    <property type="match status" value="1"/>
</dbReference>
<keyword evidence="11" id="KW-1185">Reference proteome</keyword>
<dbReference type="Gene3D" id="3.40.50.300">
    <property type="entry name" value="P-loop containing nucleotide triphosphate hydrolases"/>
    <property type="match status" value="1"/>
</dbReference>
<dbReference type="GO" id="GO:0016787">
    <property type="term" value="F:hydrolase activity"/>
    <property type="evidence" value="ECO:0007669"/>
    <property type="project" value="UniProtKB-KW"/>
</dbReference>
<dbReference type="PANTHER" id="PTHR43442:SF3">
    <property type="entry name" value="GLUCONOKINASE-RELATED"/>
    <property type="match status" value="1"/>
</dbReference>
<evidence type="ECO:0000313" key="10">
    <source>
        <dbReference type="EMBL" id="KAK4180630.1"/>
    </source>
</evidence>
<protein>
    <recommendedName>
        <fullName evidence="3 9">Gluconokinase</fullName>
        <ecNumber evidence="3 9">2.7.1.12</ecNumber>
    </recommendedName>
</protein>
<comment type="caution">
    <text evidence="10">The sequence shown here is derived from an EMBL/GenBank/DDBJ whole genome shotgun (WGS) entry which is preliminary data.</text>
</comment>
<keyword evidence="5 9" id="KW-0547">Nucleotide-binding</keyword>
<reference evidence="10" key="2">
    <citation type="submission" date="2023-05" db="EMBL/GenBank/DDBJ databases">
        <authorList>
            <consortium name="Lawrence Berkeley National Laboratory"/>
            <person name="Steindorff A."/>
            <person name="Hensen N."/>
            <person name="Bonometti L."/>
            <person name="Westerberg I."/>
            <person name="Brannstrom I.O."/>
            <person name="Guillou S."/>
            <person name="Cros-Aarteil S."/>
            <person name="Calhoun S."/>
            <person name="Haridas S."/>
            <person name="Kuo A."/>
            <person name="Mondo S."/>
            <person name="Pangilinan J."/>
            <person name="Riley R."/>
            <person name="Labutti K."/>
            <person name="Andreopoulos B."/>
            <person name="Lipzen A."/>
            <person name="Chen C."/>
            <person name="Yanf M."/>
            <person name="Daum C."/>
            <person name="Ng V."/>
            <person name="Clum A."/>
            <person name="Ohm R."/>
            <person name="Martin F."/>
            <person name="Silar P."/>
            <person name="Natvig D."/>
            <person name="Lalanne C."/>
            <person name="Gautier V."/>
            <person name="Ament-Velasquez S.L."/>
            <person name="Kruys A."/>
            <person name="Hutchinson M.I."/>
            <person name="Powell A.J."/>
            <person name="Barry K."/>
            <person name="Miller A.N."/>
            <person name="Grigoriev I.V."/>
            <person name="Debuchy R."/>
            <person name="Gladieux P."/>
            <person name="Thoren M.H."/>
            <person name="Johannesson H."/>
        </authorList>
    </citation>
    <scope>NUCLEOTIDE SEQUENCE</scope>
    <source>
        <strain evidence="10">CBS 892.96</strain>
    </source>
</reference>
<evidence type="ECO:0000256" key="3">
    <source>
        <dbReference type="ARBA" id="ARBA00012054"/>
    </source>
</evidence>
<dbReference type="GO" id="GO:0005737">
    <property type="term" value="C:cytoplasm"/>
    <property type="evidence" value="ECO:0007669"/>
    <property type="project" value="TreeGrafter"/>
</dbReference>
<organism evidence="10 11">
    <name type="scientific">Triangularia setosa</name>
    <dbReference type="NCBI Taxonomy" id="2587417"/>
    <lineage>
        <taxon>Eukaryota</taxon>
        <taxon>Fungi</taxon>
        <taxon>Dikarya</taxon>
        <taxon>Ascomycota</taxon>
        <taxon>Pezizomycotina</taxon>
        <taxon>Sordariomycetes</taxon>
        <taxon>Sordariomycetidae</taxon>
        <taxon>Sordariales</taxon>
        <taxon>Podosporaceae</taxon>
        <taxon>Triangularia</taxon>
    </lineage>
</organism>
<evidence type="ECO:0000256" key="4">
    <source>
        <dbReference type="ARBA" id="ARBA00022679"/>
    </source>
</evidence>
<keyword evidence="6 9" id="KW-0418">Kinase</keyword>
<dbReference type="GO" id="GO:0046316">
    <property type="term" value="F:gluconokinase activity"/>
    <property type="evidence" value="ECO:0007669"/>
    <property type="project" value="UniProtKB-EC"/>
</dbReference>
<comment type="pathway">
    <text evidence="1 9">Carbohydrate acid metabolism; D-gluconate degradation.</text>
</comment>
<accession>A0AAN6WEY2</accession>
<dbReference type="CDD" id="cd02021">
    <property type="entry name" value="GntK"/>
    <property type="match status" value="1"/>
</dbReference>
<comment type="similarity">
    <text evidence="2 9">Belongs to the gluconokinase GntK/GntV family.</text>
</comment>
<keyword evidence="7 9" id="KW-0067">ATP-binding</keyword>
<evidence type="ECO:0000313" key="11">
    <source>
        <dbReference type="Proteomes" id="UP001302321"/>
    </source>
</evidence>
<proteinExistence type="inferred from homology"/>
<dbReference type="AlphaFoldDB" id="A0AAN6WEY2"/>
<dbReference type="InterPro" id="IPR006001">
    <property type="entry name" value="Therm_gnt_kin"/>
</dbReference>
<dbReference type="GO" id="GO:0005524">
    <property type="term" value="F:ATP binding"/>
    <property type="evidence" value="ECO:0007669"/>
    <property type="project" value="UniProtKB-KW"/>
</dbReference>
<keyword evidence="4 9" id="KW-0808">Transferase</keyword>
<evidence type="ECO:0000256" key="6">
    <source>
        <dbReference type="ARBA" id="ARBA00022777"/>
    </source>
</evidence>
<dbReference type="SUPFAM" id="SSF52540">
    <property type="entry name" value="P-loop containing nucleoside triphosphate hydrolases"/>
    <property type="match status" value="1"/>
</dbReference>
<reference evidence="10" key="1">
    <citation type="journal article" date="2023" name="Mol. Phylogenet. Evol.">
        <title>Genome-scale phylogeny and comparative genomics of the fungal order Sordariales.</title>
        <authorList>
            <person name="Hensen N."/>
            <person name="Bonometti L."/>
            <person name="Westerberg I."/>
            <person name="Brannstrom I.O."/>
            <person name="Guillou S."/>
            <person name="Cros-Aarteil S."/>
            <person name="Calhoun S."/>
            <person name="Haridas S."/>
            <person name="Kuo A."/>
            <person name="Mondo S."/>
            <person name="Pangilinan J."/>
            <person name="Riley R."/>
            <person name="LaButti K."/>
            <person name="Andreopoulos B."/>
            <person name="Lipzen A."/>
            <person name="Chen C."/>
            <person name="Yan M."/>
            <person name="Daum C."/>
            <person name="Ng V."/>
            <person name="Clum A."/>
            <person name="Steindorff A."/>
            <person name="Ohm R.A."/>
            <person name="Martin F."/>
            <person name="Silar P."/>
            <person name="Natvig D.O."/>
            <person name="Lalanne C."/>
            <person name="Gautier V."/>
            <person name="Ament-Velasquez S.L."/>
            <person name="Kruys A."/>
            <person name="Hutchinson M.I."/>
            <person name="Powell A.J."/>
            <person name="Barry K."/>
            <person name="Miller A.N."/>
            <person name="Grigoriev I.V."/>
            <person name="Debuchy R."/>
            <person name="Gladieux P."/>
            <person name="Hiltunen Thoren M."/>
            <person name="Johannesson H."/>
        </authorList>
    </citation>
    <scope>NUCLEOTIDE SEQUENCE</scope>
    <source>
        <strain evidence="10">CBS 892.96</strain>
    </source>
</reference>
<evidence type="ECO:0000256" key="9">
    <source>
        <dbReference type="RuleBase" id="RU363066"/>
    </source>
</evidence>
<evidence type="ECO:0000256" key="5">
    <source>
        <dbReference type="ARBA" id="ARBA00022741"/>
    </source>
</evidence>
<dbReference type="Pfam" id="PF13671">
    <property type="entry name" value="AAA_33"/>
    <property type="match status" value="1"/>
</dbReference>
<dbReference type="PANTHER" id="PTHR43442">
    <property type="entry name" value="GLUCONOKINASE-RELATED"/>
    <property type="match status" value="1"/>
</dbReference>
<evidence type="ECO:0000256" key="7">
    <source>
        <dbReference type="ARBA" id="ARBA00022840"/>
    </source>
</evidence>
<dbReference type="GO" id="GO:0005975">
    <property type="term" value="P:carbohydrate metabolic process"/>
    <property type="evidence" value="ECO:0007669"/>
    <property type="project" value="InterPro"/>
</dbReference>
<dbReference type="EC" id="2.7.1.12" evidence="3 9"/>
<dbReference type="Proteomes" id="UP001302321">
    <property type="component" value="Unassembled WGS sequence"/>
</dbReference>
<comment type="catalytic activity">
    <reaction evidence="8 9">
        <text>D-gluconate + ATP = 6-phospho-D-gluconate + ADP + H(+)</text>
        <dbReference type="Rhea" id="RHEA:19433"/>
        <dbReference type="ChEBI" id="CHEBI:15378"/>
        <dbReference type="ChEBI" id="CHEBI:18391"/>
        <dbReference type="ChEBI" id="CHEBI:30616"/>
        <dbReference type="ChEBI" id="CHEBI:58759"/>
        <dbReference type="ChEBI" id="CHEBI:456216"/>
        <dbReference type="EC" id="2.7.1.12"/>
    </reaction>
</comment>
<evidence type="ECO:0000256" key="8">
    <source>
        <dbReference type="ARBA" id="ARBA00048090"/>
    </source>
</evidence>